<protein>
    <recommendedName>
        <fullName evidence="4">Viral A-type inclusion protein</fullName>
    </recommendedName>
</protein>
<organism evidence="2 3">
    <name type="scientific">Croceimicrobium hydrocarbonivorans</name>
    <dbReference type="NCBI Taxonomy" id="2761580"/>
    <lineage>
        <taxon>Bacteria</taxon>
        <taxon>Pseudomonadati</taxon>
        <taxon>Bacteroidota</taxon>
        <taxon>Flavobacteriia</taxon>
        <taxon>Flavobacteriales</taxon>
        <taxon>Owenweeksiaceae</taxon>
        <taxon>Croceimicrobium</taxon>
    </lineage>
</organism>
<sequence length="156" mass="17223">MKKIALALVGLSMLWACNNSPAQVENSSASTSENSESLKKEVMELHDKVMPQMTPMSKLQGQLMQASVGRADSIDIMTAATELKYAKEAMMVWMREFSSNFEESWSEEEKVAFFKSEKMKMERIDSKTTDALAAGNELLAKLEAQTPAQDSASAAE</sequence>
<dbReference type="RefSeq" id="WP_210757305.1">
    <property type="nucleotide sequence ID" value="NZ_CP060139.1"/>
</dbReference>
<accession>A0A7H0VAJ0</accession>
<evidence type="ECO:0008006" key="4">
    <source>
        <dbReference type="Google" id="ProtNLM"/>
    </source>
</evidence>
<dbReference type="EMBL" id="CP060139">
    <property type="protein sequence ID" value="QNR22738.1"/>
    <property type="molecule type" value="Genomic_DNA"/>
</dbReference>
<proteinExistence type="predicted"/>
<dbReference type="KEGG" id="chyd:H4K34_10125"/>
<gene>
    <name evidence="2" type="ORF">H4K34_10125</name>
</gene>
<dbReference type="Proteomes" id="UP000516305">
    <property type="component" value="Chromosome"/>
</dbReference>
<feature type="signal peptide" evidence="1">
    <location>
        <begin position="1"/>
        <end position="22"/>
    </location>
</feature>
<keyword evidence="1" id="KW-0732">Signal</keyword>
<reference evidence="2 3" key="1">
    <citation type="submission" date="2020-08" db="EMBL/GenBank/DDBJ databases">
        <title>Croceimicrobium hydrocarbonivorans gen. nov., sp. nov., a novel marine bacterium isolated from a bacterial consortium that degrades polyethylene terephthalate.</title>
        <authorList>
            <person name="Liu R."/>
        </authorList>
    </citation>
    <scope>NUCLEOTIDE SEQUENCE [LARGE SCALE GENOMIC DNA]</scope>
    <source>
        <strain evidence="2 3">A20-9</strain>
    </source>
</reference>
<evidence type="ECO:0000313" key="3">
    <source>
        <dbReference type="Proteomes" id="UP000516305"/>
    </source>
</evidence>
<name>A0A7H0VAJ0_9FLAO</name>
<evidence type="ECO:0000313" key="2">
    <source>
        <dbReference type="EMBL" id="QNR22738.1"/>
    </source>
</evidence>
<feature type="chain" id="PRO_5028924628" description="Viral A-type inclusion protein" evidence="1">
    <location>
        <begin position="23"/>
        <end position="156"/>
    </location>
</feature>
<dbReference type="AlphaFoldDB" id="A0A7H0VAJ0"/>
<keyword evidence="3" id="KW-1185">Reference proteome</keyword>
<evidence type="ECO:0000256" key="1">
    <source>
        <dbReference type="SAM" id="SignalP"/>
    </source>
</evidence>